<dbReference type="AlphaFoldDB" id="A0A8D8YP33"/>
<accession>A0A8D8YP33</accession>
<name>A0A8D8YP33_9HEMI</name>
<dbReference type="EMBL" id="HBUF01386852">
    <property type="protein sequence ID" value="CAG6732440.1"/>
    <property type="molecule type" value="Transcribed_RNA"/>
</dbReference>
<proteinExistence type="predicted"/>
<protein>
    <submittedName>
        <fullName evidence="1">Uncharacterized protein</fullName>
    </submittedName>
</protein>
<dbReference type="EMBL" id="HBUF01386849">
    <property type="protein sequence ID" value="CAG6732437.1"/>
    <property type="molecule type" value="Transcribed_RNA"/>
</dbReference>
<sequence>MVALLFARELRDSSVNDSVIDIVNRGVGHFSSANRPTVTRNPRRPNLRVRPKGWIQKSHRRYHAGVATSTWKNILFSPRLPSALYWQHMEQNSTRCKCRNLESGYAQTGA</sequence>
<dbReference type="EMBL" id="HBUF01386851">
    <property type="protein sequence ID" value="CAG6732439.1"/>
    <property type="molecule type" value="Transcribed_RNA"/>
</dbReference>
<organism evidence="1">
    <name type="scientific">Cacopsylla melanoneura</name>
    <dbReference type="NCBI Taxonomy" id="428564"/>
    <lineage>
        <taxon>Eukaryota</taxon>
        <taxon>Metazoa</taxon>
        <taxon>Ecdysozoa</taxon>
        <taxon>Arthropoda</taxon>
        <taxon>Hexapoda</taxon>
        <taxon>Insecta</taxon>
        <taxon>Pterygota</taxon>
        <taxon>Neoptera</taxon>
        <taxon>Paraneoptera</taxon>
        <taxon>Hemiptera</taxon>
        <taxon>Sternorrhyncha</taxon>
        <taxon>Psylloidea</taxon>
        <taxon>Psyllidae</taxon>
        <taxon>Psyllinae</taxon>
        <taxon>Cacopsylla</taxon>
    </lineage>
</organism>
<reference evidence="1" key="1">
    <citation type="submission" date="2021-05" db="EMBL/GenBank/DDBJ databases">
        <authorList>
            <person name="Alioto T."/>
            <person name="Alioto T."/>
            <person name="Gomez Garrido J."/>
        </authorList>
    </citation>
    <scope>NUCLEOTIDE SEQUENCE</scope>
</reference>
<evidence type="ECO:0000313" key="1">
    <source>
        <dbReference type="EMBL" id="CAG6732437.1"/>
    </source>
</evidence>